<evidence type="ECO:0000256" key="2">
    <source>
        <dbReference type="ARBA" id="ARBA00022803"/>
    </source>
</evidence>
<dbReference type="InterPro" id="IPR011990">
    <property type="entry name" value="TPR-like_helical_dom_sf"/>
</dbReference>
<dbReference type="Pfam" id="PF11998">
    <property type="entry name" value="DUF3493"/>
    <property type="match status" value="1"/>
</dbReference>
<keyword evidence="4" id="KW-0812">Transmembrane</keyword>
<gene>
    <name evidence="5" type="ORF">ZOSMA_108G00190</name>
</gene>
<evidence type="ECO:0000256" key="3">
    <source>
        <dbReference type="PROSITE-ProRule" id="PRU00339"/>
    </source>
</evidence>
<protein>
    <submittedName>
        <fullName evidence="5">Tetratricopeptide repeat (TPR)-containing protein</fullName>
    </submittedName>
</protein>
<dbReference type="PROSITE" id="PS50005">
    <property type="entry name" value="TPR"/>
    <property type="match status" value="1"/>
</dbReference>
<organism evidence="5 6">
    <name type="scientific">Zostera marina</name>
    <name type="common">Eelgrass</name>
    <dbReference type="NCBI Taxonomy" id="29655"/>
    <lineage>
        <taxon>Eukaryota</taxon>
        <taxon>Viridiplantae</taxon>
        <taxon>Streptophyta</taxon>
        <taxon>Embryophyta</taxon>
        <taxon>Tracheophyta</taxon>
        <taxon>Spermatophyta</taxon>
        <taxon>Magnoliopsida</taxon>
        <taxon>Liliopsida</taxon>
        <taxon>Zosteraceae</taxon>
        <taxon>Zostera</taxon>
    </lineage>
</organism>
<dbReference type="Proteomes" id="UP000036987">
    <property type="component" value="Unassembled WGS sequence"/>
</dbReference>
<dbReference type="InterPro" id="IPR013105">
    <property type="entry name" value="TPR_2"/>
</dbReference>
<dbReference type="NCBIfam" id="NF047558">
    <property type="entry name" value="TPR_END_plus"/>
    <property type="match status" value="1"/>
</dbReference>
<dbReference type="SUPFAM" id="SSF48452">
    <property type="entry name" value="TPR-like"/>
    <property type="match status" value="1"/>
</dbReference>
<dbReference type="Pfam" id="PF07719">
    <property type="entry name" value="TPR_2"/>
    <property type="match status" value="1"/>
</dbReference>
<keyword evidence="2 3" id="KW-0802">TPR repeat</keyword>
<evidence type="ECO:0000313" key="6">
    <source>
        <dbReference type="Proteomes" id="UP000036987"/>
    </source>
</evidence>
<sequence length="443" mass="49594">MAATMVPGALHRWQRTPLLKKYDVSTVLSFAYHRRFKYLLPSTGRLVLAASSSSSPPSSSKSATAESCVNLGLSLFSKGRVKDALEQFETALLLDPNPVEKQAALYNKACCHAYRGEGNKAADSLRIALRDYKLKFSVILNDPDLASFRSQPEFKELQEEARQGGEDIGYGFRRDLKLISEVQAPFRGVRKFFYIAFVAAAGISTFFTIPRLIRAINGGEGAPDISDTLLNGAINIGGIIVFVALYIWENKKEEKQLMQITRNETLSRLPLRLSTERIVELVQLRDTARPVILAGKKETVSKAIQKCEKFRTELLERGVLLIPVIFDDKKKNNVAKKGFGVSAKVATSLPSIGEDFDKKTQSIAAKSRIKAEVRFKAEVVSQNEWERWIFDQQKSEGINPGDDVYIIMRLDGRIRRSGKGIPDWQQIVKELPPTEALLSKLER</sequence>
<evidence type="ECO:0000256" key="1">
    <source>
        <dbReference type="ARBA" id="ARBA00022737"/>
    </source>
</evidence>
<dbReference type="Gene3D" id="1.25.40.10">
    <property type="entry name" value="Tetratricopeptide repeat domain"/>
    <property type="match status" value="1"/>
</dbReference>
<keyword evidence="4" id="KW-1133">Transmembrane helix</keyword>
<dbReference type="FunFam" id="1.25.40.10:FF:000290">
    <property type="entry name" value="Protein LOW PSII ACCUMULATION 1, chloroplastic"/>
    <property type="match status" value="1"/>
</dbReference>
<dbReference type="EMBL" id="LFYR01000104">
    <property type="protein sequence ID" value="KMZ75981.1"/>
    <property type="molecule type" value="Genomic_DNA"/>
</dbReference>
<feature type="repeat" description="TPR" evidence="3">
    <location>
        <begin position="65"/>
        <end position="98"/>
    </location>
</feature>
<dbReference type="OrthoDB" id="1914839at2759"/>
<name>A0A0K9Q3Y2_ZOSMR</name>
<keyword evidence="6" id="KW-1185">Reference proteome</keyword>
<dbReference type="InterPro" id="IPR019734">
    <property type="entry name" value="TPR_rpt"/>
</dbReference>
<dbReference type="STRING" id="29655.A0A0K9Q3Y2"/>
<keyword evidence="4" id="KW-0472">Membrane</keyword>
<keyword evidence="1" id="KW-0677">Repeat</keyword>
<proteinExistence type="predicted"/>
<feature type="transmembrane region" description="Helical" evidence="4">
    <location>
        <begin position="192"/>
        <end position="209"/>
    </location>
</feature>
<accession>A0A0K9Q3Y2</accession>
<dbReference type="OMA" id="IWETAGN"/>
<feature type="transmembrane region" description="Helical" evidence="4">
    <location>
        <begin position="229"/>
        <end position="248"/>
    </location>
</feature>
<dbReference type="PANTHER" id="PTHR35498">
    <property type="entry name" value="PROTEIN LOW PSII ACCUMULATION 1, CHLOROPLASTIC"/>
    <property type="match status" value="1"/>
</dbReference>
<dbReference type="GO" id="GO:0010270">
    <property type="term" value="P:photosystem II oxygen evolving complex assembly"/>
    <property type="evidence" value="ECO:0000318"/>
    <property type="project" value="GO_Central"/>
</dbReference>
<reference evidence="6" key="1">
    <citation type="journal article" date="2016" name="Nature">
        <title>The genome of the seagrass Zostera marina reveals angiosperm adaptation to the sea.</title>
        <authorList>
            <person name="Olsen J.L."/>
            <person name="Rouze P."/>
            <person name="Verhelst B."/>
            <person name="Lin Y.-C."/>
            <person name="Bayer T."/>
            <person name="Collen J."/>
            <person name="Dattolo E."/>
            <person name="De Paoli E."/>
            <person name="Dittami S."/>
            <person name="Maumus F."/>
            <person name="Michel G."/>
            <person name="Kersting A."/>
            <person name="Lauritano C."/>
            <person name="Lohaus R."/>
            <person name="Toepel M."/>
            <person name="Tonon T."/>
            <person name="Vanneste K."/>
            <person name="Amirebrahimi M."/>
            <person name="Brakel J."/>
            <person name="Bostroem C."/>
            <person name="Chovatia M."/>
            <person name="Grimwood J."/>
            <person name="Jenkins J.W."/>
            <person name="Jueterbock A."/>
            <person name="Mraz A."/>
            <person name="Stam W.T."/>
            <person name="Tice H."/>
            <person name="Bornberg-Bauer E."/>
            <person name="Green P.J."/>
            <person name="Pearson G.A."/>
            <person name="Procaccini G."/>
            <person name="Duarte C.M."/>
            <person name="Schmutz J."/>
            <person name="Reusch T.B.H."/>
            <person name="Van de Peer Y."/>
        </authorList>
    </citation>
    <scope>NUCLEOTIDE SEQUENCE [LARGE SCALE GENOMIC DNA]</scope>
    <source>
        <strain evidence="6">cv. Finnish</strain>
    </source>
</reference>
<evidence type="ECO:0000256" key="4">
    <source>
        <dbReference type="SAM" id="Phobius"/>
    </source>
</evidence>
<dbReference type="AlphaFoldDB" id="A0A0K9Q3Y2"/>
<dbReference type="PANTHER" id="PTHR35498:SF4">
    <property type="entry name" value="PROTEIN LOW PSII ACCUMULATION 1, CHLOROPLASTIC"/>
    <property type="match status" value="1"/>
</dbReference>
<dbReference type="SMART" id="SM00028">
    <property type="entry name" value="TPR"/>
    <property type="match status" value="1"/>
</dbReference>
<dbReference type="InterPro" id="IPR021883">
    <property type="entry name" value="LPA1-like"/>
</dbReference>
<evidence type="ECO:0000313" key="5">
    <source>
        <dbReference type="EMBL" id="KMZ75981.1"/>
    </source>
</evidence>
<comment type="caution">
    <text evidence="5">The sequence shown here is derived from an EMBL/GenBank/DDBJ whole genome shotgun (WGS) entry which is preliminary data.</text>
</comment>